<dbReference type="RefSeq" id="WP_087553919.1">
    <property type="nucleotide sequence ID" value="NZ_CP033133.1"/>
</dbReference>
<name>A0A3G2T6G5_9GAMM</name>
<keyword evidence="1" id="KW-0175">Coiled coil</keyword>
<evidence type="ECO:0000313" key="3">
    <source>
        <dbReference type="Proteomes" id="UP000279962"/>
    </source>
</evidence>
<evidence type="ECO:0000313" key="2">
    <source>
        <dbReference type="EMBL" id="AYO55920.1"/>
    </source>
</evidence>
<sequence length="277" mass="31652">MKKFIYILLLIALGWLIKLSYDFYHVSQQLTEIQQSLHKSEQKNASLNDQLVAVQRQSDEPIKNETAQKVVSVPEQIVGISPSVVIKQKLELVQFALQQQQFVYAIEHLTELNQSLDHYALADAVQQSLHQAIAQDMQSIQQFVIDRNAQQDQLNILIKQIDQSLQKELKNNQLSVPQDHPKHFWEKWLSVDIVEPDSAALANRKFILKEAQLRLLLAQQLLNKGQSAEYQEMLNQVVQLLDTLPDATSQKLKQQILKLKQITQAPIPKLSSLAVLG</sequence>
<dbReference type="AlphaFoldDB" id="A0A3G2T6G5"/>
<reference evidence="2 3" key="1">
    <citation type="submission" date="2018-10" db="EMBL/GenBank/DDBJ databases">
        <title>The complete genome of Acinetobacter wuhouensis strain WCHAW010062.</title>
        <authorList>
            <person name="Hu Y."/>
            <person name="Long H."/>
            <person name="Feng Y."/>
            <person name="Zong Z."/>
        </authorList>
    </citation>
    <scope>NUCLEOTIDE SEQUENCE [LARGE SCALE GENOMIC DNA]</scope>
    <source>
        <strain evidence="2 3">WCHAW010062</strain>
    </source>
</reference>
<protein>
    <submittedName>
        <fullName evidence="2">Uncharacterized protein</fullName>
    </submittedName>
</protein>
<accession>A0A3G2T6G5</accession>
<proteinExistence type="predicted"/>
<gene>
    <name evidence="2" type="ORF">CDG68_20760</name>
</gene>
<organism evidence="2 3">
    <name type="scientific">Acinetobacter wuhouensis</name>
    <dbReference type="NCBI Taxonomy" id="1879050"/>
    <lineage>
        <taxon>Bacteria</taxon>
        <taxon>Pseudomonadati</taxon>
        <taxon>Pseudomonadota</taxon>
        <taxon>Gammaproteobacteria</taxon>
        <taxon>Moraxellales</taxon>
        <taxon>Moraxellaceae</taxon>
        <taxon>Acinetobacter</taxon>
    </lineage>
</organism>
<dbReference type="Proteomes" id="UP000279962">
    <property type="component" value="Chromosome"/>
</dbReference>
<feature type="coiled-coil region" evidence="1">
    <location>
        <begin position="30"/>
        <end position="57"/>
    </location>
</feature>
<dbReference type="EMBL" id="CP033133">
    <property type="protein sequence ID" value="AYO55920.1"/>
    <property type="molecule type" value="Genomic_DNA"/>
</dbReference>
<evidence type="ECO:0000256" key="1">
    <source>
        <dbReference type="SAM" id="Coils"/>
    </source>
</evidence>